<comment type="caution">
    <text evidence="1">The sequence shown here is derived from an EMBL/GenBank/DDBJ whole genome shotgun (WGS) entry which is preliminary data.</text>
</comment>
<dbReference type="EMBL" id="LGRX02005240">
    <property type="protein sequence ID" value="KAK3278875.1"/>
    <property type="molecule type" value="Genomic_DNA"/>
</dbReference>
<dbReference type="AlphaFoldDB" id="A0AAE0GIK7"/>
<evidence type="ECO:0000313" key="2">
    <source>
        <dbReference type="Proteomes" id="UP001190700"/>
    </source>
</evidence>
<name>A0AAE0GIK7_9CHLO</name>
<gene>
    <name evidence="1" type="ORF">CYMTET_13217</name>
</gene>
<keyword evidence="2" id="KW-1185">Reference proteome</keyword>
<organism evidence="1 2">
    <name type="scientific">Cymbomonas tetramitiformis</name>
    <dbReference type="NCBI Taxonomy" id="36881"/>
    <lineage>
        <taxon>Eukaryota</taxon>
        <taxon>Viridiplantae</taxon>
        <taxon>Chlorophyta</taxon>
        <taxon>Pyramimonadophyceae</taxon>
        <taxon>Pyramimonadales</taxon>
        <taxon>Pyramimonadaceae</taxon>
        <taxon>Cymbomonas</taxon>
    </lineage>
</organism>
<protein>
    <submittedName>
        <fullName evidence="1">Uncharacterized protein</fullName>
    </submittedName>
</protein>
<reference evidence="1 2" key="1">
    <citation type="journal article" date="2015" name="Genome Biol. Evol.">
        <title>Comparative Genomics of a Bacterivorous Green Alga Reveals Evolutionary Causalities and Consequences of Phago-Mixotrophic Mode of Nutrition.</title>
        <authorList>
            <person name="Burns J.A."/>
            <person name="Paasch A."/>
            <person name="Narechania A."/>
            <person name="Kim E."/>
        </authorList>
    </citation>
    <scope>NUCLEOTIDE SEQUENCE [LARGE SCALE GENOMIC DNA]</scope>
    <source>
        <strain evidence="1 2">PLY_AMNH</strain>
    </source>
</reference>
<dbReference type="Proteomes" id="UP001190700">
    <property type="component" value="Unassembled WGS sequence"/>
</dbReference>
<sequence>MKRGVFARETVWEIAKVVSTPNFWFLFGSSVKELQLVGMRATAQVSGADEQVAASAEATTTASGRIVRRPTVLTL</sequence>
<evidence type="ECO:0000313" key="1">
    <source>
        <dbReference type="EMBL" id="KAK3278875.1"/>
    </source>
</evidence>
<proteinExistence type="predicted"/>
<accession>A0AAE0GIK7</accession>